<dbReference type="Pfam" id="PF13673">
    <property type="entry name" value="Acetyltransf_10"/>
    <property type="match status" value="1"/>
</dbReference>
<proteinExistence type="predicted"/>
<dbReference type="EMBL" id="JACCDF010000001">
    <property type="protein sequence ID" value="NYS59176.1"/>
    <property type="molecule type" value="Genomic_DNA"/>
</dbReference>
<name>A0A7Z0LHI0_9GAMM</name>
<dbReference type="PROSITE" id="PS51186">
    <property type="entry name" value="GNAT"/>
    <property type="match status" value="1"/>
</dbReference>
<keyword evidence="2" id="KW-0808">Transferase</keyword>
<evidence type="ECO:0000313" key="3">
    <source>
        <dbReference type="Proteomes" id="UP000586119"/>
    </source>
</evidence>
<reference evidence="2 3" key="1">
    <citation type="journal article" date="2015" name="Int. J. Syst. Evol. Microbiol.">
        <title>Halomonas salicampi sp. nov., a halotolerant and alkalitolerant bacterium isolated from a saltern soil.</title>
        <authorList>
            <person name="Lee J.C."/>
            <person name="Kim Y.S."/>
            <person name="Yun B.S."/>
            <person name="Whang K.S."/>
        </authorList>
    </citation>
    <scope>NUCLEOTIDE SEQUENCE [LARGE SCALE GENOMIC DNA]</scope>
    <source>
        <strain evidence="2 3">BH103</strain>
    </source>
</reference>
<keyword evidence="3" id="KW-1185">Reference proteome</keyword>
<dbReference type="RefSeq" id="WP_179928532.1">
    <property type="nucleotide sequence ID" value="NZ_JACCDF010000001.1"/>
</dbReference>
<dbReference type="SUPFAM" id="SSF55729">
    <property type="entry name" value="Acyl-CoA N-acyltransferases (Nat)"/>
    <property type="match status" value="1"/>
</dbReference>
<organism evidence="2 3">
    <name type="scientific">Vreelandella salicampi</name>
    <dbReference type="NCBI Taxonomy" id="1449798"/>
    <lineage>
        <taxon>Bacteria</taxon>
        <taxon>Pseudomonadati</taxon>
        <taxon>Pseudomonadota</taxon>
        <taxon>Gammaproteobacteria</taxon>
        <taxon>Oceanospirillales</taxon>
        <taxon>Halomonadaceae</taxon>
        <taxon>Vreelandella</taxon>
    </lineage>
</organism>
<evidence type="ECO:0000259" key="1">
    <source>
        <dbReference type="PROSITE" id="PS51186"/>
    </source>
</evidence>
<dbReference type="CDD" id="cd04301">
    <property type="entry name" value="NAT_SF"/>
    <property type="match status" value="1"/>
</dbReference>
<comment type="caution">
    <text evidence="2">The sequence shown here is derived from an EMBL/GenBank/DDBJ whole genome shotgun (WGS) entry which is preliminary data.</text>
</comment>
<dbReference type="InterPro" id="IPR000182">
    <property type="entry name" value="GNAT_dom"/>
</dbReference>
<dbReference type="AlphaFoldDB" id="A0A7Z0LHI0"/>
<dbReference type="GO" id="GO:0016747">
    <property type="term" value="F:acyltransferase activity, transferring groups other than amino-acyl groups"/>
    <property type="evidence" value="ECO:0007669"/>
    <property type="project" value="InterPro"/>
</dbReference>
<protein>
    <submittedName>
        <fullName evidence="2">GNAT family N-acetyltransferase</fullName>
    </submittedName>
</protein>
<feature type="domain" description="N-acetyltransferase" evidence="1">
    <location>
        <begin position="8"/>
        <end position="150"/>
    </location>
</feature>
<dbReference type="Gene3D" id="3.40.630.30">
    <property type="match status" value="1"/>
</dbReference>
<sequence>MPLRFSWSRLESLSVLNFYEMVKARESVFVVEQQCAYQEVDEMDLHSWHLFASMEGELAAYVRVVDPGVKYSQPSIGRVMTLVKFRRRKVGRALMIEAIRFTEQTFPGMDIKIGAQVYLSEFYQSLGFKTVSEPYDEDGIRHIDMLKPAVKTAA</sequence>
<gene>
    <name evidence="2" type="ORF">HZS81_00125</name>
</gene>
<accession>A0A7Z0LHI0</accession>
<dbReference type="Proteomes" id="UP000586119">
    <property type="component" value="Unassembled WGS sequence"/>
</dbReference>
<dbReference type="InterPro" id="IPR016181">
    <property type="entry name" value="Acyl_CoA_acyltransferase"/>
</dbReference>
<evidence type="ECO:0000313" key="2">
    <source>
        <dbReference type="EMBL" id="NYS59176.1"/>
    </source>
</evidence>